<protein>
    <submittedName>
        <fullName evidence="1">Uncharacterized protein</fullName>
    </submittedName>
</protein>
<evidence type="ECO:0000313" key="2">
    <source>
        <dbReference type="Proteomes" id="UP000585474"/>
    </source>
</evidence>
<evidence type="ECO:0000313" key="1">
    <source>
        <dbReference type="EMBL" id="GFZ19800.1"/>
    </source>
</evidence>
<sequence>MAWLIGARQGPMSLVAVRRGLSNSRQVVADLDRDSQEPEHSTAWLVKARRGPMSLIGVRRGLSGLCRTFASSDQAFQRFVRLLETCIVVTRVQGALAGGRRMGGAGAGSTLADAKFYVQTNIEPSNEVEIKDAICY</sequence>
<proteinExistence type="predicted"/>
<dbReference type="AlphaFoldDB" id="A0A7J0H9K2"/>
<dbReference type="EMBL" id="BJWL01000028">
    <property type="protein sequence ID" value="GFZ19800.1"/>
    <property type="molecule type" value="Genomic_DNA"/>
</dbReference>
<dbReference type="Proteomes" id="UP000585474">
    <property type="component" value="Unassembled WGS sequence"/>
</dbReference>
<keyword evidence="2" id="KW-1185">Reference proteome</keyword>
<accession>A0A7J0H9K2</accession>
<organism evidence="1 2">
    <name type="scientific">Actinidia rufa</name>
    <dbReference type="NCBI Taxonomy" id="165716"/>
    <lineage>
        <taxon>Eukaryota</taxon>
        <taxon>Viridiplantae</taxon>
        <taxon>Streptophyta</taxon>
        <taxon>Embryophyta</taxon>
        <taxon>Tracheophyta</taxon>
        <taxon>Spermatophyta</taxon>
        <taxon>Magnoliopsida</taxon>
        <taxon>eudicotyledons</taxon>
        <taxon>Gunneridae</taxon>
        <taxon>Pentapetalae</taxon>
        <taxon>asterids</taxon>
        <taxon>Ericales</taxon>
        <taxon>Actinidiaceae</taxon>
        <taxon>Actinidia</taxon>
    </lineage>
</organism>
<name>A0A7J0H9K2_9ERIC</name>
<reference evidence="1 2" key="1">
    <citation type="submission" date="2019-07" db="EMBL/GenBank/DDBJ databases">
        <title>De Novo Assembly of kiwifruit Actinidia rufa.</title>
        <authorList>
            <person name="Sugita-Konishi S."/>
            <person name="Sato K."/>
            <person name="Mori E."/>
            <person name="Abe Y."/>
            <person name="Kisaki G."/>
            <person name="Hamano K."/>
            <person name="Suezawa K."/>
            <person name="Otani M."/>
            <person name="Fukuda T."/>
            <person name="Manabe T."/>
            <person name="Gomi K."/>
            <person name="Tabuchi M."/>
            <person name="Akimitsu K."/>
            <person name="Kataoka I."/>
        </authorList>
    </citation>
    <scope>NUCLEOTIDE SEQUENCE [LARGE SCALE GENOMIC DNA]</scope>
    <source>
        <strain evidence="2">cv. Fuchu</strain>
    </source>
</reference>
<gene>
    <name evidence="1" type="ORF">Acr_28g0005050</name>
</gene>
<comment type="caution">
    <text evidence="1">The sequence shown here is derived from an EMBL/GenBank/DDBJ whole genome shotgun (WGS) entry which is preliminary data.</text>
</comment>